<feature type="binding site" evidence="13">
    <location>
        <begin position="71"/>
        <end position="73"/>
    </location>
    <ligand>
        <name>NAD(+)</name>
        <dbReference type="ChEBI" id="CHEBI:57540"/>
    </ligand>
</feature>
<evidence type="ECO:0000313" key="16">
    <source>
        <dbReference type="EMBL" id="BBE30859.1"/>
    </source>
</evidence>
<dbReference type="GO" id="GO:0019877">
    <property type="term" value="P:diaminopimelate biosynthetic process"/>
    <property type="evidence" value="ECO:0007669"/>
    <property type="project" value="UniProtKB-UniRule"/>
</dbReference>
<dbReference type="Pfam" id="PF05173">
    <property type="entry name" value="DapB_C"/>
    <property type="match status" value="1"/>
</dbReference>
<reference evidence="16 17" key="1">
    <citation type="submission" date="2018-06" db="EMBL/GenBank/DDBJ databases">
        <title>Genome sequencing of Oceanotoga sp. sy52.</title>
        <authorList>
            <person name="Mori K."/>
        </authorList>
    </citation>
    <scope>NUCLEOTIDE SEQUENCE [LARGE SCALE GENOMIC DNA]</scope>
    <source>
        <strain evidence="17">sy52</strain>
    </source>
</reference>
<dbReference type="EMBL" id="AP018712">
    <property type="protein sequence ID" value="BBE30859.1"/>
    <property type="molecule type" value="Genomic_DNA"/>
</dbReference>
<dbReference type="Gene3D" id="3.40.50.720">
    <property type="entry name" value="NAD(P)-binding Rossmann-like Domain"/>
    <property type="match status" value="1"/>
</dbReference>
<dbReference type="PANTHER" id="PTHR20836:SF0">
    <property type="entry name" value="4-HYDROXY-TETRAHYDRODIPICOLINATE REDUCTASE 1, CHLOROPLASTIC-RELATED"/>
    <property type="match status" value="1"/>
</dbReference>
<dbReference type="EC" id="1.17.1.8" evidence="10 13"/>
<evidence type="ECO:0000313" key="17">
    <source>
        <dbReference type="Proteomes" id="UP000516361"/>
    </source>
</evidence>
<comment type="similarity">
    <text evidence="1 13">Belongs to the DapB family.</text>
</comment>
<dbReference type="InterPro" id="IPR000846">
    <property type="entry name" value="DapB_N"/>
</dbReference>
<evidence type="ECO:0000256" key="5">
    <source>
        <dbReference type="ARBA" id="ARBA00022915"/>
    </source>
</evidence>
<keyword evidence="6 13" id="KW-0560">Oxidoreductase</keyword>
<dbReference type="InterPro" id="IPR022664">
    <property type="entry name" value="DapB_N_CS"/>
</dbReference>
<keyword evidence="17" id="KW-1185">Reference proteome</keyword>
<feature type="active site" description="Proton donor/acceptor" evidence="13">
    <location>
        <position position="127"/>
    </location>
</feature>
<evidence type="ECO:0000259" key="15">
    <source>
        <dbReference type="Pfam" id="PF05173"/>
    </source>
</evidence>
<evidence type="ECO:0000256" key="11">
    <source>
        <dbReference type="ARBA" id="ARBA00049080"/>
    </source>
</evidence>
<dbReference type="GO" id="GO:0050661">
    <property type="term" value="F:NADP binding"/>
    <property type="evidence" value="ECO:0007669"/>
    <property type="project" value="UniProtKB-UniRule"/>
</dbReference>
<evidence type="ECO:0000259" key="14">
    <source>
        <dbReference type="Pfam" id="PF01113"/>
    </source>
</evidence>
<dbReference type="HAMAP" id="MF_00102">
    <property type="entry name" value="DapB"/>
    <property type="match status" value="1"/>
</dbReference>
<dbReference type="Proteomes" id="UP000516361">
    <property type="component" value="Chromosome"/>
</dbReference>
<sequence length="217" mass="24642">MKYGLIGINGRMGREIQNLFDENNHELVFSYDKNGEFFKENPDILIDFSLPKVFNTTIEYVKKYNTPLIIGTTDLDEKSFNVLKDISKKVPIVQSYNFSIGIQILLKLAKLTNDFLPNSDIEIIETHHRFKKDKPSGTAKMIKNELNKNINISSLRIGNIPGDHKIIFGTLGETIGISHRALSRRAFAEGVLKSALFLKKVSKSKIYTFSEVMEGKI</sequence>
<feature type="binding site" evidence="13">
    <location>
        <begin position="7"/>
        <end position="12"/>
    </location>
    <ligand>
        <name>NAD(+)</name>
        <dbReference type="ChEBI" id="CHEBI:57540"/>
    </ligand>
</feature>
<feature type="active site" description="Proton donor" evidence="13">
    <location>
        <position position="131"/>
    </location>
</feature>
<evidence type="ECO:0000256" key="9">
    <source>
        <dbReference type="ARBA" id="ARBA00037922"/>
    </source>
</evidence>
<evidence type="ECO:0000256" key="12">
    <source>
        <dbReference type="ARBA" id="ARBA00049396"/>
    </source>
</evidence>
<dbReference type="InterPro" id="IPR023940">
    <property type="entry name" value="DHDPR_bac"/>
</dbReference>
<name>A0A7G1GB55_9BACT</name>
<keyword evidence="3 13" id="KW-0028">Amino-acid biosynthesis</keyword>
<evidence type="ECO:0000256" key="3">
    <source>
        <dbReference type="ARBA" id="ARBA00022605"/>
    </source>
</evidence>
<comment type="subcellular location">
    <subcellularLocation>
        <location evidence="13">Cytoplasm</location>
    </subcellularLocation>
</comment>
<feature type="binding site" evidence="13">
    <location>
        <position position="33"/>
    </location>
    <ligand>
        <name>NADP(+)</name>
        <dbReference type="ChEBI" id="CHEBI:58349"/>
    </ligand>
</feature>
<dbReference type="PANTHER" id="PTHR20836">
    <property type="entry name" value="DIHYDRODIPICOLINATE REDUCTASE"/>
    <property type="match status" value="1"/>
</dbReference>
<comment type="catalytic activity">
    <reaction evidence="12 13">
        <text>(S)-2,3,4,5-tetrahydrodipicolinate + NAD(+) + H2O = (2S,4S)-4-hydroxy-2,3,4,5-tetrahydrodipicolinate + NADH + H(+)</text>
        <dbReference type="Rhea" id="RHEA:35323"/>
        <dbReference type="ChEBI" id="CHEBI:15377"/>
        <dbReference type="ChEBI" id="CHEBI:15378"/>
        <dbReference type="ChEBI" id="CHEBI:16845"/>
        <dbReference type="ChEBI" id="CHEBI:57540"/>
        <dbReference type="ChEBI" id="CHEBI:57945"/>
        <dbReference type="ChEBI" id="CHEBI:67139"/>
        <dbReference type="EC" id="1.17.1.8"/>
    </reaction>
</comment>
<comment type="pathway">
    <text evidence="9 13">Amino-acid biosynthesis; L-lysine biosynthesis via DAP pathway; (S)-tetrahydrodipicolinate from L-aspartate: step 4/4.</text>
</comment>
<evidence type="ECO:0000256" key="6">
    <source>
        <dbReference type="ARBA" id="ARBA00023002"/>
    </source>
</evidence>
<dbReference type="InterPro" id="IPR022663">
    <property type="entry name" value="DapB_C"/>
</dbReference>
<feature type="binding site" evidence="13">
    <location>
        <begin position="95"/>
        <end position="98"/>
    </location>
    <ligand>
        <name>NAD(+)</name>
        <dbReference type="ChEBI" id="CHEBI:57540"/>
    </ligand>
</feature>
<feature type="binding site" evidence="13">
    <location>
        <position position="128"/>
    </location>
    <ligand>
        <name>(S)-2,3,4,5-tetrahydrodipicolinate</name>
        <dbReference type="ChEBI" id="CHEBI:16845"/>
    </ligand>
</feature>
<dbReference type="AlphaFoldDB" id="A0A7G1GB55"/>
<accession>A0A7G1GB55</accession>
<dbReference type="Gene3D" id="3.30.360.10">
    <property type="entry name" value="Dihydrodipicolinate Reductase, domain 2"/>
    <property type="match status" value="1"/>
</dbReference>
<dbReference type="SUPFAM" id="SSF51735">
    <property type="entry name" value="NAD(P)-binding Rossmann-fold domains"/>
    <property type="match status" value="1"/>
</dbReference>
<dbReference type="GO" id="GO:0005829">
    <property type="term" value="C:cytosol"/>
    <property type="evidence" value="ECO:0007669"/>
    <property type="project" value="TreeGrafter"/>
</dbReference>
<evidence type="ECO:0000256" key="4">
    <source>
        <dbReference type="ARBA" id="ARBA00022857"/>
    </source>
</evidence>
<keyword evidence="4 13" id="KW-0521">NADP</keyword>
<comment type="caution">
    <text evidence="13">Was originally thought to be a dihydrodipicolinate reductase (DHDPR), catalyzing the conversion of dihydrodipicolinate to tetrahydrodipicolinate. However, it was shown in E.coli that the substrate of the enzymatic reaction is not dihydrodipicolinate (DHDP) but in fact (2S,4S)-4-hydroxy-2,3,4,5-tetrahydrodipicolinic acid (HTPA), the product released by the DapA-catalyzed reaction.</text>
</comment>
<evidence type="ECO:0000256" key="7">
    <source>
        <dbReference type="ARBA" id="ARBA00023027"/>
    </source>
</evidence>
<proteinExistence type="inferred from homology"/>
<dbReference type="SUPFAM" id="SSF55347">
    <property type="entry name" value="Glyceraldehyde-3-phosphate dehydrogenase-like, C-terminal domain"/>
    <property type="match status" value="1"/>
</dbReference>
<protein>
    <recommendedName>
        <fullName evidence="10 13">4-hydroxy-tetrahydrodipicolinate reductase</fullName>
        <shortName evidence="13">HTPA reductase</shortName>
        <ecNumber evidence="10 13">1.17.1.8</ecNumber>
    </recommendedName>
</protein>
<keyword evidence="5 13" id="KW-0220">Diaminopimelate biosynthesis</keyword>
<feature type="binding site" evidence="13">
    <location>
        <position position="32"/>
    </location>
    <ligand>
        <name>NAD(+)</name>
        <dbReference type="ChEBI" id="CHEBI:57540"/>
    </ligand>
</feature>
<dbReference type="RefSeq" id="WP_190615926.1">
    <property type="nucleotide sequence ID" value="NZ_AP018712.1"/>
</dbReference>
<dbReference type="InParanoid" id="A0A7G1GB55"/>
<keyword evidence="8 13" id="KW-0457">Lysine biosynthesis</keyword>
<evidence type="ECO:0000256" key="10">
    <source>
        <dbReference type="ARBA" id="ARBA00038983"/>
    </source>
</evidence>
<comment type="catalytic activity">
    <reaction evidence="11 13">
        <text>(S)-2,3,4,5-tetrahydrodipicolinate + NADP(+) + H2O = (2S,4S)-4-hydroxy-2,3,4,5-tetrahydrodipicolinate + NADPH + H(+)</text>
        <dbReference type="Rhea" id="RHEA:35331"/>
        <dbReference type="ChEBI" id="CHEBI:15377"/>
        <dbReference type="ChEBI" id="CHEBI:15378"/>
        <dbReference type="ChEBI" id="CHEBI:16845"/>
        <dbReference type="ChEBI" id="CHEBI:57783"/>
        <dbReference type="ChEBI" id="CHEBI:58349"/>
        <dbReference type="ChEBI" id="CHEBI:67139"/>
        <dbReference type="EC" id="1.17.1.8"/>
    </reaction>
</comment>
<dbReference type="InterPro" id="IPR036291">
    <property type="entry name" value="NAD(P)-bd_dom_sf"/>
</dbReference>
<feature type="domain" description="Dihydrodipicolinate reductase N-terminal" evidence="14">
    <location>
        <begin position="1"/>
        <end position="98"/>
    </location>
</feature>
<dbReference type="Pfam" id="PF01113">
    <property type="entry name" value="DapB_N"/>
    <property type="match status" value="1"/>
</dbReference>
<keyword evidence="2 13" id="KW-0963">Cytoplasm</keyword>
<dbReference type="GO" id="GO:0016726">
    <property type="term" value="F:oxidoreductase activity, acting on CH or CH2 groups, NAD or NADP as acceptor"/>
    <property type="evidence" value="ECO:0007669"/>
    <property type="project" value="UniProtKB-UniRule"/>
</dbReference>
<dbReference type="PROSITE" id="PS01298">
    <property type="entry name" value="DAPB"/>
    <property type="match status" value="1"/>
</dbReference>
<feature type="binding site" evidence="13">
    <location>
        <begin position="137"/>
        <end position="138"/>
    </location>
    <ligand>
        <name>(S)-2,3,4,5-tetrahydrodipicolinate</name>
        <dbReference type="ChEBI" id="CHEBI:16845"/>
    </ligand>
</feature>
<dbReference type="PIRSF" id="PIRSF000161">
    <property type="entry name" value="DHPR"/>
    <property type="match status" value="1"/>
</dbReference>
<dbReference type="FunCoup" id="A0A7G1GB55">
    <property type="interactions" value="412"/>
</dbReference>
<dbReference type="CDD" id="cd02274">
    <property type="entry name" value="DHDPR_N"/>
    <property type="match status" value="1"/>
</dbReference>
<feature type="domain" description="Dihydrodipicolinate reductase C-terminal" evidence="15">
    <location>
        <begin position="101"/>
        <end position="213"/>
    </location>
</feature>
<keyword evidence="7 13" id="KW-0520">NAD</keyword>
<dbReference type="GO" id="GO:0009089">
    <property type="term" value="P:lysine biosynthetic process via diaminopimelate"/>
    <property type="evidence" value="ECO:0007669"/>
    <property type="project" value="UniProtKB-UniRule"/>
</dbReference>
<evidence type="ECO:0000256" key="2">
    <source>
        <dbReference type="ARBA" id="ARBA00022490"/>
    </source>
</evidence>
<evidence type="ECO:0000256" key="8">
    <source>
        <dbReference type="ARBA" id="ARBA00023154"/>
    </source>
</evidence>
<organism evidence="16 17">
    <name type="scientific">Tepiditoga spiralis</name>
    <dbReference type="NCBI Taxonomy" id="2108365"/>
    <lineage>
        <taxon>Bacteria</taxon>
        <taxon>Thermotogati</taxon>
        <taxon>Thermotogota</taxon>
        <taxon>Thermotogae</taxon>
        <taxon>Petrotogales</taxon>
        <taxon>Petrotogaceae</taxon>
        <taxon>Tepiditoga</taxon>
    </lineage>
</organism>
<evidence type="ECO:0000256" key="1">
    <source>
        <dbReference type="ARBA" id="ARBA00006642"/>
    </source>
</evidence>
<dbReference type="GO" id="GO:0051287">
    <property type="term" value="F:NAD binding"/>
    <property type="evidence" value="ECO:0007669"/>
    <property type="project" value="UniProtKB-UniRule"/>
</dbReference>
<comment type="subunit">
    <text evidence="13">Homotetramer.</text>
</comment>
<evidence type="ECO:0000256" key="13">
    <source>
        <dbReference type="HAMAP-Rule" id="MF_00102"/>
    </source>
</evidence>
<gene>
    <name evidence="13 16" type="primary">dapB</name>
    <name evidence="16" type="ORF">OSSY52_10000</name>
</gene>
<comment type="function">
    <text evidence="13">Catalyzes the conversion of 4-hydroxy-tetrahydrodipicolinate (HTPA) to tetrahydrodipicolinate.</text>
</comment>
<dbReference type="KEGG" id="ocy:OSSY52_10000"/>
<dbReference type="GO" id="GO:0008839">
    <property type="term" value="F:4-hydroxy-tetrahydrodipicolinate reductase"/>
    <property type="evidence" value="ECO:0007669"/>
    <property type="project" value="UniProtKB-EC"/>
</dbReference>
<dbReference type="UniPathway" id="UPA00034">
    <property type="reaction ID" value="UER00018"/>
</dbReference>